<evidence type="ECO:0000313" key="8">
    <source>
        <dbReference type="Proteomes" id="UP000776276"/>
    </source>
</evidence>
<feature type="transmembrane region" description="Helical" evidence="6">
    <location>
        <begin position="107"/>
        <end position="125"/>
    </location>
</feature>
<comment type="subcellular location">
    <subcellularLocation>
        <location evidence="1">Cell membrane</location>
        <topology evidence="1">Multi-pass membrane protein</topology>
    </subcellularLocation>
</comment>
<dbReference type="InterPro" id="IPR005495">
    <property type="entry name" value="LptG/LptF_permease"/>
</dbReference>
<keyword evidence="2" id="KW-1003">Cell membrane</keyword>
<dbReference type="NCBIfam" id="TIGR04408">
    <property type="entry name" value="LptG_lptG"/>
    <property type="match status" value="1"/>
</dbReference>
<dbReference type="EMBL" id="JAHKRT010000002">
    <property type="protein sequence ID" value="MBU3077120.1"/>
    <property type="molecule type" value="Genomic_DNA"/>
</dbReference>
<evidence type="ECO:0000256" key="4">
    <source>
        <dbReference type="ARBA" id="ARBA00022989"/>
    </source>
</evidence>
<accession>A0ABS6BFQ4</accession>
<evidence type="ECO:0000256" key="2">
    <source>
        <dbReference type="ARBA" id="ARBA00022475"/>
    </source>
</evidence>
<feature type="transmembrane region" description="Helical" evidence="6">
    <location>
        <begin position="282"/>
        <end position="301"/>
    </location>
</feature>
<proteinExistence type="predicted"/>
<keyword evidence="3 6" id="KW-0812">Transmembrane</keyword>
<evidence type="ECO:0000256" key="6">
    <source>
        <dbReference type="SAM" id="Phobius"/>
    </source>
</evidence>
<feature type="transmembrane region" description="Helical" evidence="6">
    <location>
        <begin position="68"/>
        <end position="86"/>
    </location>
</feature>
<keyword evidence="5 6" id="KW-0472">Membrane</keyword>
<feature type="transmembrane region" description="Helical" evidence="6">
    <location>
        <begin position="337"/>
        <end position="360"/>
    </location>
</feature>
<evidence type="ECO:0000313" key="7">
    <source>
        <dbReference type="EMBL" id="MBU3077120.1"/>
    </source>
</evidence>
<dbReference type="RefSeq" id="WP_216321703.1">
    <property type="nucleotide sequence ID" value="NZ_JAHKRT010000002.1"/>
</dbReference>
<dbReference type="PANTHER" id="PTHR33529">
    <property type="entry name" value="SLR0882 PROTEIN-RELATED"/>
    <property type="match status" value="1"/>
</dbReference>
<protein>
    <submittedName>
        <fullName evidence="7">LPS export ABC transporter permease LptG</fullName>
    </submittedName>
</protein>
<dbReference type="Proteomes" id="UP000776276">
    <property type="component" value="Unassembled WGS sequence"/>
</dbReference>
<evidence type="ECO:0000256" key="5">
    <source>
        <dbReference type="ARBA" id="ARBA00023136"/>
    </source>
</evidence>
<gene>
    <name evidence="7" type="primary">lptG</name>
    <name evidence="7" type="ORF">KOF26_04505</name>
</gene>
<dbReference type="Pfam" id="PF03739">
    <property type="entry name" value="LptF_LptG"/>
    <property type="match status" value="1"/>
</dbReference>
<evidence type="ECO:0000256" key="1">
    <source>
        <dbReference type="ARBA" id="ARBA00004651"/>
    </source>
</evidence>
<comment type="caution">
    <text evidence="7">The sequence shown here is derived from an EMBL/GenBank/DDBJ whole genome shotgun (WGS) entry which is preliminary data.</text>
</comment>
<organism evidence="7 8">
    <name type="scientific">Sphingomonas quercus</name>
    <dbReference type="NCBI Taxonomy" id="2842451"/>
    <lineage>
        <taxon>Bacteria</taxon>
        <taxon>Pseudomonadati</taxon>
        <taxon>Pseudomonadota</taxon>
        <taxon>Alphaproteobacteria</taxon>
        <taxon>Sphingomonadales</taxon>
        <taxon>Sphingomonadaceae</taxon>
        <taxon>Sphingomonas</taxon>
    </lineage>
</organism>
<reference evidence="7 8" key="1">
    <citation type="submission" date="2021-06" db="EMBL/GenBank/DDBJ databases">
        <title>Sphingomonas sp. XMGL2, whole genome shotgun sequencing project.</title>
        <authorList>
            <person name="Zhao G."/>
            <person name="Shen L."/>
        </authorList>
    </citation>
    <scope>NUCLEOTIDE SEQUENCE [LARGE SCALE GENOMIC DNA]</scope>
    <source>
        <strain evidence="7 8">XMGL2</strain>
    </source>
</reference>
<keyword evidence="8" id="KW-1185">Reference proteome</keyword>
<sequence length="364" mass="38745">MALRFFPSRQLTFYLARTFLTRSLAVLALLVLVLQTLDLLGTSGQILAHPGNGQAEIWRYVGLRVPQIVARFLPFAVLLGTLITLATLNQNSEVIAMKASGASAHQIIAPLIVASIGVALFSFMFNERIVARSTASLNAWEAVDWGPVPRATGVSSNVWVRSGDDLVHAATAQGRGAATRLNDVIIYDRTGGSLVSIVSGKTGQQVAGGWRLDDVTRFDVASGKLTTRPSVVLPLGVRPDQFTLADVSADDRSLAQLRQDIDYLKAAGRPTGPLEAGMWHKMSGPLSAVLMPLLAGVAAFGLARSGALFVRVVTGMGLGFAYFVADNAALAMGNLGAYPPFLAAWAPFLLFLMIGEAVLIRTEE</sequence>
<feature type="transmembrane region" description="Helical" evidence="6">
    <location>
        <begin position="308"/>
        <end position="325"/>
    </location>
</feature>
<keyword evidence="4 6" id="KW-1133">Transmembrane helix</keyword>
<dbReference type="PANTHER" id="PTHR33529:SF2">
    <property type="entry name" value="LIPOPOLYSACCHARIDE EXPORT SYSTEM PERMEASE PROTEIN LPTG"/>
    <property type="match status" value="1"/>
</dbReference>
<name>A0ABS6BFQ4_9SPHN</name>
<dbReference type="InterPro" id="IPR030923">
    <property type="entry name" value="LptG"/>
</dbReference>
<evidence type="ECO:0000256" key="3">
    <source>
        <dbReference type="ARBA" id="ARBA00022692"/>
    </source>
</evidence>